<dbReference type="GO" id="GO:0016887">
    <property type="term" value="F:ATP hydrolysis activity"/>
    <property type="evidence" value="ECO:0007669"/>
    <property type="project" value="TreeGrafter"/>
</dbReference>
<evidence type="ECO:0000256" key="6">
    <source>
        <dbReference type="ARBA" id="ARBA00023235"/>
    </source>
</evidence>
<sequence>MTGSGLLEVLARPGQGCQVLYVSTLPDLAAAIAPLGAAGYTVGVRDGDTPTAERRVFARRPPDVLATTPESLYLLLTSRARVGLTTVRTVVLAGPGTAPGPVSGAAPGAVSATKRGAHLALSLERLDVLLPAPVRRIGLPASPPGHRPEVTVEAPVIDIAGRIRDLTRPGPPATCAAPHHRAGAAHPNTVEASMATVVFVATREEAERLAARLNEDARLENAMLNDPRLVGALPTGDPARAHHGAMARGPRARAVADLRAGRLAILVATGTPELGLAPGSVDLVVQVGTPPTVEGAAHRLGLGSRAVLLPRDPADLLAATALVDLLGSGTTTGEPAPGHLDVLAQQVTAMVAMDDWTVPDLGALIRRAAPFAGLPAGTLHAVLDLLAGQHPAVPARLTWDRDADTLTARHGAHRLAVRAGRDRTTVPVLHGDTRIGELDENPTATPGDVLLLGSAPWRIEETTPRRVLVTPAPGHPAHPPTWSEPAQARCTALGRAVGAYTRTFTNARSVSGLTSQATEVLAAHMAERRAAGPVPDDRTVVLERHRDDDGWHLTLHSVLGGRVNAAWALALTARLRARHALDTPVTATDTTVVLDLPDMVDARPTGDLFLFRPDEIASVVSDAIGTSALFADRFRECAARALLLPDPDPGRPRPAGHLRHRAAELWAAVRDDPGFPITQEATDECLALLDVPALTTLMADLTAGRARLLDTTTLPGVPCLTSRSGPDTQPGSGRDRRVVGPRDPAGRAVSGRALAAFLPGWQGVGSGAVGTDGLLEAVRRLQGCVLPVADLESRVLPARVDGYTPALLDELCLAGELVWAGHGDGRVALYLPEDAPLLLPPAGPVPPGAVHGAILAALADRALFLPALVTAVAARVTTPEPDDLPATPRPDSLASAVQRALLDLTWAGHVSNDTLAPVRRGGRTVAPGRWYRPVRETDPGRLAAAQADLLLHRYGVLAPASISEQALLDAHPTARPGHHVTCLGVSPGVAARPHTSAGPEVTAGPEAPAGPGPVQYALPGALVPLRSAPAGSAVVLAACDPANPFGVLLPWPDHPHPTGPERRAGAVVVLVGGRLVLHVDREVLRFTADASMLATANRLLGSGPVTGG</sequence>
<dbReference type="PROSITE" id="PS51194">
    <property type="entry name" value="HELICASE_CTER"/>
    <property type="match status" value="1"/>
</dbReference>
<keyword evidence="10" id="KW-1185">Reference proteome</keyword>
<dbReference type="RefSeq" id="WP_197004885.1">
    <property type="nucleotide sequence ID" value="NZ_BONS01000017.1"/>
</dbReference>
<dbReference type="GO" id="GO:0003677">
    <property type="term" value="F:DNA binding"/>
    <property type="evidence" value="ECO:0007669"/>
    <property type="project" value="UniProtKB-KW"/>
</dbReference>
<feature type="domain" description="Helicase C-terminal" evidence="8">
    <location>
        <begin position="188"/>
        <end position="344"/>
    </location>
</feature>
<evidence type="ECO:0000259" key="8">
    <source>
        <dbReference type="PROSITE" id="PS51194"/>
    </source>
</evidence>
<comment type="caution">
    <text evidence="9">The sequence shown here is derived from an EMBL/GenBank/DDBJ whole genome shotgun (WGS) entry which is preliminary data.</text>
</comment>
<evidence type="ECO:0000313" key="9">
    <source>
        <dbReference type="EMBL" id="MBG6138095.1"/>
    </source>
</evidence>
<keyword evidence="1" id="KW-0227">DNA damage</keyword>
<feature type="region of interest" description="Disordered" evidence="7">
    <location>
        <begin position="717"/>
        <end position="746"/>
    </location>
</feature>
<dbReference type="PANTHER" id="PTHR47962">
    <property type="entry name" value="ATP-DEPENDENT HELICASE LHR-RELATED-RELATED"/>
    <property type="match status" value="1"/>
</dbReference>
<keyword evidence="3 9" id="KW-0067">ATP-binding</keyword>
<organism evidence="9 10">
    <name type="scientific">Longispora fulva</name>
    <dbReference type="NCBI Taxonomy" id="619741"/>
    <lineage>
        <taxon>Bacteria</taxon>
        <taxon>Bacillati</taxon>
        <taxon>Actinomycetota</taxon>
        <taxon>Actinomycetes</taxon>
        <taxon>Micromonosporales</taxon>
        <taxon>Micromonosporaceae</taxon>
        <taxon>Longispora</taxon>
    </lineage>
</organism>
<evidence type="ECO:0000256" key="3">
    <source>
        <dbReference type="ARBA" id="ARBA00022806"/>
    </source>
</evidence>
<dbReference type="Proteomes" id="UP000622552">
    <property type="component" value="Unassembled WGS sequence"/>
</dbReference>
<feature type="compositionally biased region" description="Polar residues" evidence="7">
    <location>
        <begin position="721"/>
        <end position="731"/>
    </location>
</feature>
<keyword evidence="3 9" id="KW-0547">Nucleotide-binding</keyword>
<protein>
    <submittedName>
        <fullName evidence="9">Lhr-like helicase</fullName>
    </submittedName>
</protein>
<dbReference type="InterPro" id="IPR027417">
    <property type="entry name" value="P-loop_NTPase"/>
</dbReference>
<dbReference type="GO" id="GO:0005524">
    <property type="term" value="F:ATP binding"/>
    <property type="evidence" value="ECO:0007669"/>
    <property type="project" value="InterPro"/>
</dbReference>
<keyword evidence="2" id="KW-0378">Hydrolase</keyword>
<dbReference type="InterPro" id="IPR055368">
    <property type="entry name" value="WH3_Lhr"/>
</dbReference>
<evidence type="ECO:0000256" key="4">
    <source>
        <dbReference type="ARBA" id="ARBA00023125"/>
    </source>
</evidence>
<keyword evidence="4" id="KW-0238">DNA-binding</keyword>
<dbReference type="Pfam" id="PF19306">
    <property type="entry name" value="WHD_Lhr"/>
    <property type="match status" value="1"/>
</dbReference>
<evidence type="ECO:0000256" key="1">
    <source>
        <dbReference type="ARBA" id="ARBA00022763"/>
    </source>
</evidence>
<accession>A0A8J7GL53</accession>
<dbReference type="SUPFAM" id="SSF52540">
    <property type="entry name" value="P-loop containing nucleoside triphosphate hydrolases"/>
    <property type="match status" value="1"/>
</dbReference>
<dbReference type="Pfam" id="PF23235">
    <property type="entry name" value="WHD_3rd_Lhr"/>
    <property type="match status" value="1"/>
</dbReference>
<dbReference type="InterPro" id="IPR052511">
    <property type="entry name" value="ATP-dep_Helicase"/>
</dbReference>
<dbReference type="GO" id="GO:0004386">
    <property type="term" value="F:helicase activity"/>
    <property type="evidence" value="ECO:0007669"/>
    <property type="project" value="UniProtKB-KW"/>
</dbReference>
<dbReference type="InterPro" id="IPR013701">
    <property type="entry name" value="Lhr-like_DEAD/DEAH_assoc"/>
</dbReference>
<dbReference type="InterPro" id="IPR045628">
    <property type="entry name" value="Lhr_WH_dom"/>
</dbReference>
<evidence type="ECO:0000256" key="5">
    <source>
        <dbReference type="ARBA" id="ARBA00023204"/>
    </source>
</evidence>
<dbReference type="GO" id="GO:0006281">
    <property type="term" value="P:DNA repair"/>
    <property type="evidence" value="ECO:0007669"/>
    <property type="project" value="UniProtKB-KW"/>
</dbReference>
<keyword evidence="6" id="KW-0413">Isomerase</keyword>
<evidence type="ECO:0000256" key="7">
    <source>
        <dbReference type="SAM" id="MobiDB-lite"/>
    </source>
</evidence>
<dbReference type="PANTHER" id="PTHR47962:SF5">
    <property type="entry name" value="ATP-DEPENDENT HELICASE LHR-RELATED"/>
    <property type="match status" value="1"/>
</dbReference>
<name>A0A8J7GL53_9ACTN</name>
<gene>
    <name evidence="9" type="ORF">IW245_004289</name>
</gene>
<reference evidence="9" key="1">
    <citation type="submission" date="2020-11" db="EMBL/GenBank/DDBJ databases">
        <title>Sequencing the genomes of 1000 actinobacteria strains.</title>
        <authorList>
            <person name="Klenk H.-P."/>
        </authorList>
    </citation>
    <scope>NUCLEOTIDE SEQUENCE</scope>
    <source>
        <strain evidence="9">DSM 45356</strain>
    </source>
</reference>
<dbReference type="Gene3D" id="3.40.50.300">
    <property type="entry name" value="P-loop containing nucleotide triphosphate hydrolases"/>
    <property type="match status" value="2"/>
</dbReference>
<evidence type="ECO:0000313" key="10">
    <source>
        <dbReference type="Proteomes" id="UP000622552"/>
    </source>
</evidence>
<dbReference type="EMBL" id="JADOUF010000001">
    <property type="protein sequence ID" value="MBG6138095.1"/>
    <property type="molecule type" value="Genomic_DNA"/>
</dbReference>
<dbReference type="AlphaFoldDB" id="A0A8J7GL53"/>
<keyword evidence="5" id="KW-0234">DNA repair</keyword>
<dbReference type="Pfam" id="PF08494">
    <property type="entry name" value="DEAD_assoc"/>
    <property type="match status" value="1"/>
</dbReference>
<keyword evidence="3 9" id="KW-0347">Helicase</keyword>
<proteinExistence type="predicted"/>
<evidence type="ECO:0000256" key="2">
    <source>
        <dbReference type="ARBA" id="ARBA00022801"/>
    </source>
</evidence>
<dbReference type="InterPro" id="IPR001650">
    <property type="entry name" value="Helicase_C-like"/>
</dbReference>